<reference evidence="5" key="1">
    <citation type="journal article" date="2019" name="Int. J. Syst. Evol. Microbiol.">
        <title>The Global Catalogue of Microorganisms (GCM) 10K type strain sequencing project: providing services to taxonomists for standard genome sequencing and annotation.</title>
        <authorList>
            <consortium name="The Broad Institute Genomics Platform"/>
            <consortium name="The Broad Institute Genome Sequencing Center for Infectious Disease"/>
            <person name="Wu L."/>
            <person name="Ma J."/>
        </authorList>
    </citation>
    <scope>NUCLEOTIDE SEQUENCE [LARGE SCALE GENOMIC DNA]</scope>
    <source>
        <strain evidence="5">JCM 18204</strain>
    </source>
</reference>
<sequence length="346" mass="37918">MLKNFARKCLYACGALGLYHRLRNADSLTVVMFHRTLRPDDPRWKACDPDYTLSDDLFRRSIAFFARHYAVVSLAQVLRARREGGTLPPRSLLITFDDGWLDNVDYALPALRDAGLPAVMFVAADAVGARQPFYQERIIGAWRRGALDVAALADAVGEAPQGEGLPAIRRSIATLEAMTPDERARRLQPLATALDDGLRHMVDVADLHALRAGGVELGLHGKRHLHITRAADPDEELGGARDAMAAMLDTSLDSALDAPEGAASIACATMSFPHGAYDDAIAARARETGYELLFTSVPVLNPVVGGPSWLLGRTGYETETVADAQGRFRPEKLAWYLFRRETRRLA</sequence>
<dbReference type="CDD" id="cd10918">
    <property type="entry name" value="CE4_NodB_like_5s_6s"/>
    <property type="match status" value="1"/>
</dbReference>
<evidence type="ECO:0000259" key="3">
    <source>
        <dbReference type="Pfam" id="PF01522"/>
    </source>
</evidence>
<comment type="subcellular location">
    <subcellularLocation>
        <location evidence="1">Secreted</location>
    </subcellularLocation>
</comment>
<dbReference type="Pfam" id="PF01522">
    <property type="entry name" value="Polysacc_deac_1"/>
    <property type="match status" value="1"/>
</dbReference>
<gene>
    <name evidence="4" type="ORF">GCM10023307_30660</name>
</gene>
<evidence type="ECO:0000313" key="5">
    <source>
        <dbReference type="Proteomes" id="UP001499959"/>
    </source>
</evidence>
<dbReference type="RefSeq" id="WP_345304226.1">
    <property type="nucleotide sequence ID" value="NZ_BAABJE010000017.1"/>
</dbReference>
<comment type="caution">
    <text evidence="4">The sequence shown here is derived from an EMBL/GenBank/DDBJ whole genome shotgun (WGS) entry which is preliminary data.</text>
</comment>
<dbReference type="InterPro" id="IPR002509">
    <property type="entry name" value="NODB_dom"/>
</dbReference>
<protein>
    <submittedName>
        <fullName evidence="4">Polysaccharide deacetylase family protein</fullName>
    </submittedName>
</protein>
<proteinExistence type="predicted"/>
<keyword evidence="2" id="KW-0732">Signal</keyword>
<keyword evidence="5" id="KW-1185">Reference proteome</keyword>
<dbReference type="PANTHER" id="PTHR34216:SF3">
    <property type="entry name" value="POLY-BETA-1,6-N-ACETYL-D-GLUCOSAMINE N-DEACETYLASE"/>
    <property type="match status" value="1"/>
</dbReference>
<accession>A0ABP9C272</accession>
<feature type="domain" description="NodB homology" evidence="3">
    <location>
        <begin position="86"/>
        <end position="292"/>
    </location>
</feature>
<dbReference type="PANTHER" id="PTHR34216">
    <property type="match status" value="1"/>
</dbReference>
<name>A0ABP9C272_9GAMM</name>
<dbReference type="Gene3D" id="3.20.20.370">
    <property type="entry name" value="Glycoside hydrolase/deacetylase"/>
    <property type="match status" value="1"/>
</dbReference>
<evidence type="ECO:0000256" key="2">
    <source>
        <dbReference type="ARBA" id="ARBA00022729"/>
    </source>
</evidence>
<dbReference type="SUPFAM" id="SSF88713">
    <property type="entry name" value="Glycoside hydrolase/deacetylase"/>
    <property type="match status" value="1"/>
</dbReference>
<evidence type="ECO:0000313" key="4">
    <source>
        <dbReference type="EMBL" id="GAA4801932.1"/>
    </source>
</evidence>
<dbReference type="InterPro" id="IPR051398">
    <property type="entry name" value="Polysacch_Deacetylase"/>
</dbReference>
<evidence type="ECO:0000256" key="1">
    <source>
        <dbReference type="ARBA" id="ARBA00004613"/>
    </source>
</evidence>
<dbReference type="InterPro" id="IPR011330">
    <property type="entry name" value="Glyco_hydro/deAcase_b/a-brl"/>
</dbReference>
<dbReference type="EMBL" id="BAABJE010000017">
    <property type="protein sequence ID" value="GAA4801932.1"/>
    <property type="molecule type" value="Genomic_DNA"/>
</dbReference>
<dbReference type="Proteomes" id="UP001499959">
    <property type="component" value="Unassembled WGS sequence"/>
</dbReference>
<organism evidence="4 5">
    <name type="scientific">Lysobacter hankyongensis</name>
    <dbReference type="NCBI Taxonomy" id="1176535"/>
    <lineage>
        <taxon>Bacteria</taxon>
        <taxon>Pseudomonadati</taxon>
        <taxon>Pseudomonadota</taxon>
        <taxon>Gammaproteobacteria</taxon>
        <taxon>Lysobacterales</taxon>
        <taxon>Lysobacteraceae</taxon>
        <taxon>Lysobacter</taxon>
    </lineage>
</organism>